<dbReference type="EC" id="2.7.7.49" evidence="1"/>
<dbReference type="Pfam" id="PF17919">
    <property type="entry name" value="RT_RNaseH_2"/>
    <property type="match status" value="1"/>
</dbReference>
<dbReference type="FunFam" id="3.30.70.270:FF:000020">
    <property type="entry name" value="Transposon Tf2-6 polyprotein-like Protein"/>
    <property type="match status" value="1"/>
</dbReference>
<reference evidence="12" key="1">
    <citation type="journal article" date="2020" name="J Insects Food Feed">
        <title>The yellow mealworm (Tenebrio molitor) genome: a resource for the emerging insects as food and feed industry.</title>
        <authorList>
            <person name="Eriksson T."/>
            <person name="Andere A."/>
            <person name="Kelstrup H."/>
            <person name="Emery V."/>
            <person name="Picard C."/>
        </authorList>
    </citation>
    <scope>NUCLEOTIDE SEQUENCE</scope>
    <source>
        <strain evidence="12">Stoneville</strain>
        <tissue evidence="12">Whole head</tissue>
    </source>
</reference>
<dbReference type="Gene3D" id="3.30.70.270">
    <property type="match status" value="2"/>
</dbReference>
<dbReference type="Pfam" id="PF17921">
    <property type="entry name" value="Integrase_H2C2"/>
    <property type="match status" value="1"/>
</dbReference>
<dbReference type="InterPro" id="IPR043502">
    <property type="entry name" value="DNA/RNA_pol_sf"/>
</dbReference>
<dbReference type="Pfam" id="PF23055">
    <property type="entry name" value="DUF7041"/>
    <property type="match status" value="1"/>
</dbReference>
<dbReference type="PROSITE" id="PS50878">
    <property type="entry name" value="RT_POL"/>
    <property type="match status" value="1"/>
</dbReference>
<dbReference type="InterPro" id="IPR055469">
    <property type="entry name" value="DUF7041"/>
</dbReference>
<dbReference type="InterPro" id="IPR001584">
    <property type="entry name" value="Integrase_cat-core"/>
</dbReference>
<dbReference type="InterPro" id="IPR012337">
    <property type="entry name" value="RNaseH-like_sf"/>
</dbReference>
<dbReference type="GO" id="GO:0004519">
    <property type="term" value="F:endonuclease activity"/>
    <property type="evidence" value="ECO:0007669"/>
    <property type="project" value="UniProtKB-KW"/>
</dbReference>
<dbReference type="Pfam" id="PF00665">
    <property type="entry name" value="rve"/>
    <property type="match status" value="1"/>
</dbReference>
<organism evidence="12 13">
    <name type="scientific">Tenebrio molitor</name>
    <name type="common">Yellow mealworm beetle</name>
    <dbReference type="NCBI Taxonomy" id="7067"/>
    <lineage>
        <taxon>Eukaryota</taxon>
        <taxon>Metazoa</taxon>
        <taxon>Ecdysozoa</taxon>
        <taxon>Arthropoda</taxon>
        <taxon>Hexapoda</taxon>
        <taxon>Insecta</taxon>
        <taxon>Pterygota</taxon>
        <taxon>Neoptera</taxon>
        <taxon>Endopterygota</taxon>
        <taxon>Coleoptera</taxon>
        <taxon>Polyphaga</taxon>
        <taxon>Cucujiformia</taxon>
        <taxon>Tenebrionidae</taxon>
        <taxon>Tenebrio</taxon>
    </lineage>
</organism>
<dbReference type="CDD" id="cd01647">
    <property type="entry name" value="RT_LTR"/>
    <property type="match status" value="1"/>
</dbReference>
<keyword evidence="6" id="KW-0255">Endonuclease</keyword>
<dbReference type="InterPro" id="IPR041577">
    <property type="entry name" value="RT_RNaseH_2"/>
</dbReference>
<evidence type="ECO:0000256" key="6">
    <source>
        <dbReference type="ARBA" id="ARBA00022759"/>
    </source>
</evidence>
<evidence type="ECO:0000256" key="5">
    <source>
        <dbReference type="ARBA" id="ARBA00022722"/>
    </source>
</evidence>
<evidence type="ECO:0000256" key="4">
    <source>
        <dbReference type="ARBA" id="ARBA00022695"/>
    </source>
</evidence>
<dbReference type="FunFam" id="3.10.10.10:FF:000007">
    <property type="entry name" value="Retrovirus-related Pol polyprotein from transposon 17.6-like Protein"/>
    <property type="match status" value="1"/>
</dbReference>
<evidence type="ECO:0000313" key="13">
    <source>
        <dbReference type="Proteomes" id="UP000719412"/>
    </source>
</evidence>
<feature type="domain" description="Reverse transcriptase" evidence="10">
    <location>
        <begin position="343"/>
        <end position="520"/>
    </location>
</feature>
<dbReference type="PROSITE" id="PS50994">
    <property type="entry name" value="INTEGRASE"/>
    <property type="match status" value="1"/>
</dbReference>
<dbReference type="Gene3D" id="3.10.10.10">
    <property type="entry name" value="HIV Type 1 Reverse Transcriptase, subunit A, domain 1"/>
    <property type="match status" value="1"/>
</dbReference>
<evidence type="ECO:0000256" key="8">
    <source>
        <dbReference type="ARBA" id="ARBA00022918"/>
    </source>
</evidence>
<comment type="caution">
    <text evidence="12">The sequence shown here is derived from an EMBL/GenBank/DDBJ whole genome shotgun (WGS) entry which is preliminary data.</text>
</comment>
<dbReference type="AlphaFoldDB" id="A0A8J6HJM9"/>
<reference evidence="12" key="2">
    <citation type="submission" date="2021-08" db="EMBL/GenBank/DDBJ databases">
        <authorList>
            <person name="Eriksson T."/>
        </authorList>
    </citation>
    <scope>NUCLEOTIDE SEQUENCE</scope>
    <source>
        <strain evidence="12">Stoneville</strain>
        <tissue evidence="12">Whole head</tissue>
    </source>
</reference>
<dbReference type="GO" id="GO:0042575">
    <property type="term" value="C:DNA polymerase complex"/>
    <property type="evidence" value="ECO:0007669"/>
    <property type="project" value="UniProtKB-ARBA"/>
</dbReference>
<keyword evidence="5" id="KW-0540">Nuclease</keyword>
<dbReference type="Pfam" id="PF00078">
    <property type="entry name" value="RVT_1"/>
    <property type="match status" value="1"/>
</dbReference>
<evidence type="ECO:0000256" key="9">
    <source>
        <dbReference type="ARBA" id="ARBA00023268"/>
    </source>
</evidence>
<dbReference type="SUPFAM" id="SSF56672">
    <property type="entry name" value="DNA/RNA polymerases"/>
    <property type="match status" value="1"/>
</dbReference>
<dbReference type="GO" id="GO:0003964">
    <property type="term" value="F:RNA-directed DNA polymerase activity"/>
    <property type="evidence" value="ECO:0007669"/>
    <property type="project" value="UniProtKB-KW"/>
</dbReference>
<evidence type="ECO:0000256" key="7">
    <source>
        <dbReference type="ARBA" id="ARBA00022801"/>
    </source>
</evidence>
<dbReference type="SUPFAM" id="SSF53098">
    <property type="entry name" value="Ribonuclease H-like"/>
    <property type="match status" value="1"/>
</dbReference>
<protein>
    <recommendedName>
        <fullName evidence="1">RNA-directed DNA polymerase</fullName>
        <ecNumber evidence="1">2.7.7.49</ecNumber>
    </recommendedName>
</protein>
<dbReference type="EMBL" id="JABDTM020022510">
    <property type="protein sequence ID" value="KAH0815850.1"/>
    <property type="molecule type" value="Genomic_DNA"/>
</dbReference>
<dbReference type="InterPro" id="IPR000477">
    <property type="entry name" value="RT_dom"/>
</dbReference>
<keyword evidence="2" id="KW-0645">Protease</keyword>
<dbReference type="InterPro" id="IPR041588">
    <property type="entry name" value="Integrase_H2C2"/>
</dbReference>
<keyword evidence="9" id="KW-0511">Multifunctional enzyme</keyword>
<keyword evidence="4" id="KW-0548">Nucleotidyltransferase</keyword>
<proteinExistence type="predicted"/>
<keyword evidence="13" id="KW-1185">Reference proteome</keyword>
<dbReference type="Proteomes" id="UP000719412">
    <property type="component" value="Unassembled WGS sequence"/>
</dbReference>
<dbReference type="InterPro" id="IPR043128">
    <property type="entry name" value="Rev_trsase/Diguanyl_cyclase"/>
</dbReference>
<name>A0A8J6HJM9_TENMO</name>
<gene>
    <name evidence="12" type="ORF">GEV33_006941</name>
</gene>
<keyword evidence="8" id="KW-0695">RNA-directed DNA polymerase</keyword>
<dbReference type="GO" id="GO:0006508">
    <property type="term" value="P:proteolysis"/>
    <property type="evidence" value="ECO:0007669"/>
    <property type="project" value="UniProtKB-KW"/>
</dbReference>
<sequence>MPGGSDANEPQVAASQLTLPPCWTHKPELWFAMVEAKFNLATPKITKEDTKFSHVVAALGPDLAGEVADLILKPDADAPYSRLKAEILSRTTLTETQKLKQLLSGQELGTRKPSQLLRHMRTLVTDTQYVNESVLRELFLQQMPSSIQPILVAVTGIDLDQVAMVADKILEATPTAAIAATTRNTPSTPQGQSTSTSEGATLGAVMRRLEKMEQQLKREFTWTFLIADVTDAILGADFLDSFKLIVDISGKRLIDSETWLAVQCPLKQTSPQTIRAVFTNAADAYQQLLRQFPNVLRSSNVPTEPHHTVLHYIETKGPPAHHRPRRLPPEKYQLAKKEFENLQRQGIIKPSSSPWASPLHLVQKADKTWRACGDFRTLNAQTVPDRYPIPHIQDFSQHLRGRTIFSTIDLVRAYYQIPVNPADQPKTAVTTPFGLFEFTRTPFGLRNAAQTFQRFMNELFQGLDFVYVYIDDILVASHTEEEHLRHLKQVLERLHRHNVVINPKKCTFGAAEISFLGVKVTSEGVEPLPDKVEAICNLTFPTTSKQLQRFLGMVNYYRRWIPQAAKTQAPLNALLNGCTRREVPIEPTEETKTAFEKCKEDLMQAARLTYPSHSNPLSIATDASDWAIGGCTPRQARQLDVISQFSTNIRHISGEENTPADTLSRIQAVQSCNFTGDALAEAQEHDEQLQALKTEGKFTFVQLPIPLSEKTLWYETTHGNRLYVPRPFRRLVFDKVHNLAHPGVRSMTKQITKNYFWPNMKRDTASWVKTCLQCQRSKVQRHTKTPIGTFSQPDARFSHVHLDIVGPLTHSNGKEYLLTMVDRFTRWPEAVAISDISAETCARAFITTWMSRFGAPARIVTDRGTQFTSALFRTLTELIGTHHIQTTAYHPQSNGTVERFHRSLKAALMCHQASWSEALPLVLLGLRTTVKEDLEASPADLRNCGRR</sequence>
<evidence type="ECO:0000259" key="11">
    <source>
        <dbReference type="PROSITE" id="PS50994"/>
    </source>
</evidence>
<keyword evidence="3" id="KW-0808">Transferase</keyword>
<evidence type="ECO:0000313" key="12">
    <source>
        <dbReference type="EMBL" id="KAH0815850.1"/>
    </source>
</evidence>
<dbReference type="Gene3D" id="3.30.420.10">
    <property type="entry name" value="Ribonuclease H-like superfamily/Ribonuclease H"/>
    <property type="match status" value="1"/>
</dbReference>
<dbReference type="PANTHER" id="PTHR37984:SF5">
    <property type="entry name" value="PROTEIN NYNRIN-LIKE"/>
    <property type="match status" value="1"/>
</dbReference>
<evidence type="ECO:0000259" key="10">
    <source>
        <dbReference type="PROSITE" id="PS50878"/>
    </source>
</evidence>
<keyword evidence="7" id="KW-0378">Hydrolase</keyword>
<dbReference type="Gene3D" id="1.10.340.70">
    <property type="match status" value="1"/>
</dbReference>
<feature type="domain" description="Integrase catalytic" evidence="11">
    <location>
        <begin position="789"/>
        <end position="947"/>
    </location>
</feature>
<dbReference type="GO" id="GO:0008233">
    <property type="term" value="F:peptidase activity"/>
    <property type="evidence" value="ECO:0007669"/>
    <property type="project" value="UniProtKB-KW"/>
</dbReference>
<dbReference type="InterPro" id="IPR036397">
    <property type="entry name" value="RNaseH_sf"/>
</dbReference>
<dbReference type="GO" id="GO:0015074">
    <property type="term" value="P:DNA integration"/>
    <property type="evidence" value="ECO:0007669"/>
    <property type="project" value="InterPro"/>
</dbReference>
<evidence type="ECO:0000256" key="2">
    <source>
        <dbReference type="ARBA" id="ARBA00022670"/>
    </source>
</evidence>
<accession>A0A8J6HJM9</accession>
<dbReference type="PANTHER" id="PTHR37984">
    <property type="entry name" value="PROTEIN CBG26694"/>
    <property type="match status" value="1"/>
</dbReference>
<dbReference type="FunFam" id="3.30.420.10:FF:000032">
    <property type="entry name" value="Retrovirus-related Pol polyprotein from transposon 297-like Protein"/>
    <property type="match status" value="1"/>
</dbReference>
<evidence type="ECO:0000256" key="3">
    <source>
        <dbReference type="ARBA" id="ARBA00022679"/>
    </source>
</evidence>
<evidence type="ECO:0000256" key="1">
    <source>
        <dbReference type="ARBA" id="ARBA00012493"/>
    </source>
</evidence>
<dbReference type="InterPro" id="IPR050951">
    <property type="entry name" value="Retrovirus_Pol_polyprotein"/>
</dbReference>
<dbReference type="GO" id="GO:0003676">
    <property type="term" value="F:nucleic acid binding"/>
    <property type="evidence" value="ECO:0007669"/>
    <property type="project" value="InterPro"/>
</dbReference>